<feature type="region of interest" description="Disordered" evidence="1">
    <location>
        <begin position="74"/>
        <end position="93"/>
    </location>
</feature>
<gene>
    <name evidence="4" type="ORF">D641_0114630</name>
</gene>
<dbReference type="AlphaFoldDB" id="A0A022KTF1"/>
<dbReference type="STRING" id="1249481.D641_0114630"/>
<keyword evidence="2" id="KW-0472">Membrane</keyword>
<comment type="caution">
    <text evidence="4">The sequence shown here is derived from an EMBL/GenBank/DDBJ whole genome shotgun (WGS) entry which is preliminary data.</text>
</comment>
<feature type="region of interest" description="Disordered" evidence="1">
    <location>
        <begin position="214"/>
        <end position="238"/>
    </location>
</feature>
<proteinExistence type="predicted"/>
<feature type="chain" id="PRO_5001501470" description="Peptidase" evidence="3">
    <location>
        <begin position="48"/>
        <end position="454"/>
    </location>
</feature>
<keyword evidence="2" id="KW-1133">Transmembrane helix</keyword>
<keyword evidence="5" id="KW-1185">Reference proteome</keyword>
<dbReference type="HOGENOM" id="CLU_628022_0_0_11"/>
<dbReference type="EMBL" id="AORC01000025">
    <property type="protein sequence ID" value="EYT47739.1"/>
    <property type="molecule type" value="Genomic_DNA"/>
</dbReference>
<keyword evidence="3" id="KW-0732">Signal</keyword>
<feature type="signal peptide" evidence="3">
    <location>
        <begin position="1"/>
        <end position="47"/>
    </location>
</feature>
<evidence type="ECO:0000256" key="2">
    <source>
        <dbReference type="SAM" id="Phobius"/>
    </source>
</evidence>
<evidence type="ECO:0008006" key="6">
    <source>
        <dbReference type="Google" id="ProtNLM"/>
    </source>
</evidence>
<evidence type="ECO:0000256" key="3">
    <source>
        <dbReference type="SAM" id="SignalP"/>
    </source>
</evidence>
<evidence type="ECO:0000313" key="5">
    <source>
        <dbReference type="Proteomes" id="UP000019754"/>
    </source>
</evidence>
<accession>A0A022KTF1</accession>
<keyword evidence="2" id="KW-0812">Transmembrane</keyword>
<evidence type="ECO:0000313" key="4">
    <source>
        <dbReference type="EMBL" id="EYT47739.1"/>
    </source>
</evidence>
<organism evidence="4 5">
    <name type="scientific">Brachybacterium muris UCD-AY4</name>
    <dbReference type="NCBI Taxonomy" id="1249481"/>
    <lineage>
        <taxon>Bacteria</taxon>
        <taxon>Bacillati</taxon>
        <taxon>Actinomycetota</taxon>
        <taxon>Actinomycetes</taxon>
        <taxon>Micrococcales</taxon>
        <taxon>Dermabacteraceae</taxon>
        <taxon>Brachybacterium</taxon>
    </lineage>
</organism>
<reference evidence="4 5" key="1">
    <citation type="journal article" date="2013" name="Genome Announc.">
        <title>Draft genome sequence of an Actinobacterium, Brachybacterium muris strain UCD-AY4.</title>
        <authorList>
            <person name="Lo J.R."/>
            <person name="Lang J.M."/>
            <person name="Darling A.E."/>
            <person name="Eisen J.A."/>
            <person name="Coil D.A."/>
        </authorList>
    </citation>
    <scope>NUCLEOTIDE SEQUENCE [LARGE SCALE GENOMIC DNA]</scope>
    <source>
        <strain evidence="4 5">UCD-AY4</strain>
    </source>
</reference>
<feature type="transmembrane region" description="Helical" evidence="2">
    <location>
        <begin position="424"/>
        <end position="449"/>
    </location>
</feature>
<protein>
    <recommendedName>
        <fullName evidence="6">Peptidase</fullName>
    </recommendedName>
</protein>
<evidence type="ECO:0000256" key="1">
    <source>
        <dbReference type="SAM" id="MobiDB-lite"/>
    </source>
</evidence>
<name>A0A022KTF1_9MICO</name>
<sequence>MMVHMLGHPHPPRAAAPTRLALLPSALPSALLALVLVLVLGSAPALADPADEPEAPATAYQAAGAEIEGGSSIAQAPTVTPGLHRDSFAEGGADVSGDGTAKYYRIAVGEGERVHAAAVIAAPPYGSGVPEDYQDLSVGLAFVTAGGDDCNDSSTGTYGETHTADGPITTVRVSGPMGPEDCAGTELFLKVTRMGTRLADQPLPIEVQIAIEPAGTAGGDPSVDEEIADSGASPVAPAQSEPIELGRSFSGALPVEPGSYVIELVPGEVGFVSVSVGEGQRLRWRTEIVSEVGEEAGQLVVLARNPVRDQVAVGGGNQSLSQRGIIEGGGMTAPVAVGNRSSEKASIRSAWLPGTHTVMVQRLQRPEGAAAAGADPVRLILTLEVEGEAAEGASEVLELGDLPSGSSGGLSDLGFLGELGMGKLVMLGAAGLLAVVAVLTGVAGAAVLWGRRRR</sequence>
<dbReference type="Proteomes" id="UP000019754">
    <property type="component" value="Unassembled WGS sequence"/>
</dbReference>